<sequence>MNLGIVKITADVCSSKTQQLQIPPPNVQSTVDSGERITLIVENTRFVVDPQMFSVHPDTMLGRMFGPNFNVGASSITRANERGEFCVADGINPNVFRAILDYYKTGKIYCPSTVTVEELRAACDYLLIPFHSATIVCHNLGMNCHSLGLVPRISQSSISGCFLHELSNDGARKRFEEFLADLILPVMYSSAQRGDRECHIVNLLDDDVVDWDQEYPPSTGEEYSQIIYSVIYSTSMYRFLKYNENCEVAKHVLKERGLKKIRLGKDGYPTYKEKVRQRPGSRPEVIYNYVQRPFIRMSWEKEESKSKHVDFQCVKSKSITNLANIDGTEEADNNPIV</sequence>
<dbReference type="GO" id="GO:0005737">
    <property type="term" value="C:cytoplasm"/>
    <property type="evidence" value="ECO:0007669"/>
    <property type="project" value="UniProtKB-SubCell"/>
</dbReference>
<evidence type="ECO:0000256" key="2">
    <source>
        <dbReference type="ARBA" id="ARBA00022490"/>
    </source>
</evidence>
<dbReference type="InterPro" id="IPR039886">
    <property type="entry name" value="BTBD10/KCTD20"/>
</dbReference>
<reference evidence="4 5" key="1">
    <citation type="journal article" date="2018" name="Gigascience">
        <title>Genomes of trombidid mites reveal novel predicted allergens and laterally-transferred genes associated with secondary metabolism.</title>
        <authorList>
            <person name="Dong X."/>
            <person name="Chaisiri K."/>
            <person name="Xia D."/>
            <person name="Armstrong S.D."/>
            <person name="Fang Y."/>
            <person name="Donnelly M.J."/>
            <person name="Kadowaki T."/>
            <person name="McGarry J.W."/>
            <person name="Darby A.C."/>
            <person name="Makepeace B.L."/>
        </authorList>
    </citation>
    <scope>NUCLEOTIDE SEQUENCE [LARGE SCALE GENOMIC DNA]</scope>
    <source>
        <strain evidence="4">UoL-UT</strain>
    </source>
</reference>
<dbReference type="SUPFAM" id="SSF54695">
    <property type="entry name" value="POZ domain"/>
    <property type="match status" value="1"/>
</dbReference>
<dbReference type="PANTHER" id="PTHR21637">
    <property type="entry name" value="BTB/POZ DOMAIN-CONTAINING PROTEIN 10-RELATED"/>
    <property type="match status" value="1"/>
</dbReference>
<dbReference type="InterPro" id="IPR011333">
    <property type="entry name" value="SKP1/BTB/POZ_sf"/>
</dbReference>
<comment type="subcellular location">
    <subcellularLocation>
        <location evidence="1">Cytoplasm</location>
    </subcellularLocation>
</comment>
<dbReference type="GO" id="GO:0042327">
    <property type="term" value="P:positive regulation of phosphorylation"/>
    <property type="evidence" value="ECO:0007669"/>
    <property type="project" value="TreeGrafter"/>
</dbReference>
<accession>A0A443SFG4</accession>
<dbReference type="Pfam" id="PF16017">
    <property type="entry name" value="BTB_3"/>
    <property type="match status" value="1"/>
</dbReference>
<dbReference type="SMART" id="SM00225">
    <property type="entry name" value="BTB"/>
    <property type="match status" value="1"/>
</dbReference>
<evidence type="ECO:0000313" key="4">
    <source>
        <dbReference type="EMBL" id="RWS26232.1"/>
    </source>
</evidence>
<dbReference type="InterPro" id="IPR039885">
    <property type="entry name" value="BTBD10/KCTD20_BTB/POZ"/>
</dbReference>
<dbReference type="EMBL" id="NCKV01002941">
    <property type="protein sequence ID" value="RWS26232.1"/>
    <property type="molecule type" value="Genomic_DNA"/>
</dbReference>
<name>A0A443SFG4_9ACAR</name>
<organism evidence="4 5">
    <name type="scientific">Leptotrombidium deliense</name>
    <dbReference type="NCBI Taxonomy" id="299467"/>
    <lineage>
        <taxon>Eukaryota</taxon>
        <taxon>Metazoa</taxon>
        <taxon>Ecdysozoa</taxon>
        <taxon>Arthropoda</taxon>
        <taxon>Chelicerata</taxon>
        <taxon>Arachnida</taxon>
        <taxon>Acari</taxon>
        <taxon>Acariformes</taxon>
        <taxon>Trombidiformes</taxon>
        <taxon>Prostigmata</taxon>
        <taxon>Anystina</taxon>
        <taxon>Parasitengona</taxon>
        <taxon>Trombiculoidea</taxon>
        <taxon>Trombiculidae</taxon>
        <taxon>Leptotrombidium</taxon>
    </lineage>
</organism>
<dbReference type="OrthoDB" id="10034757at2759"/>
<dbReference type="Proteomes" id="UP000288716">
    <property type="component" value="Unassembled WGS sequence"/>
</dbReference>
<feature type="domain" description="BTB" evidence="3">
    <location>
        <begin position="35"/>
        <end position="143"/>
    </location>
</feature>
<dbReference type="PANTHER" id="PTHR21637:SF0">
    <property type="entry name" value="AT10158P"/>
    <property type="match status" value="1"/>
</dbReference>
<evidence type="ECO:0000256" key="1">
    <source>
        <dbReference type="ARBA" id="ARBA00004496"/>
    </source>
</evidence>
<keyword evidence="5" id="KW-1185">Reference proteome</keyword>
<evidence type="ECO:0000259" key="3">
    <source>
        <dbReference type="SMART" id="SM00225"/>
    </source>
</evidence>
<gene>
    <name evidence="4" type="ORF">B4U80_04192</name>
</gene>
<dbReference type="STRING" id="299467.A0A443SFG4"/>
<keyword evidence="2" id="KW-0963">Cytoplasm</keyword>
<dbReference type="InterPro" id="IPR000210">
    <property type="entry name" value="BTB/POZ_dom"/>
</dbReference>
<dbReference type="AlphaFoldDB" id="A0A443SFG4"/>
<dbReference type="VEuPathDB" id="VectorBase:LDEU005808"/>
<evidence type="ECO:0000313" key="5">
    <source>
        <dbReference type="Proteomes" id="UP000288716"/>
    </source>
</evidence>
<protein>
    <submittedName>
        <fullName evidence="4">BTB/POZ domain-containing protein 10-like protein</fullName>
    </submittedName>
</protein>
<proteinExistence type="predicted"/>
<comment type="caution">
    <text evidence="4">The sequence shown here is derived from an EMBL/GenBank/DDBJ whole genome shotgun (WGS) entry which is preliminary data.</text>
</comment>
<dbReference type="Gene3D" id="3.30.710.10">
    <property type="entry name" value="Potassium Channel Kv1.1, Chain A"/>
    <property type="match status" value="1"/>
</dbReference>